<evidence type="ECO:0000256" key="1">
    <source>
        <dbReference type="SAM" id="MobiDB-lite"/>
    </source>
</evidence>
<accession>A0A395T3Z9</accession>
<reference evidence="2 3" key="1">
    <citation type="journal article" date="2018" name="PLoS Pathog.">
        <title>Evolution of structural diversity of trichothecenes, a family of toxins produced by plant pathogenic and entomopathogenic fungi.</title>
        <authorList>
            <person name="Proctor R.H."/>
            <person name="McCormick S.P."/>
            <person name="Kim H.S."/>
            <person name="Cardoza R.E."/>
            <person name="Stanley A.M."/>
            <person name="Lindo L."/>
            <person name="Kelly A."/>
            <person name="Brown D.W."/>
            <person name="Lee T."/>
            <person name="Vaughan M.M."/>
            <person name="Alexander N.J."/>
            <person name="Busman M."/>
            <person name="Gutierrez S."/>
        </authorList>
    </citation>
    <scope>NUCLEOTIDE SEQUENCE [LARGE SCALE GENOMIC DNA]</scope>
    <source>
        <strain evidence="2 3">NRRL 20695</strain>
    </source>
</reference>
<proteinExistence type="predicted"/>
<feature type="compositionally biased region" description="Polar residues" evidence="1">
    <location>
        <begin position="106"/>
        <end position="120"/>
    </location>
</feature>
<keyword evidence="3" id="KW-1185">Reference proteome</keyword>
<organism evidence="2 3">
    <name type="scientific">Fusarium longipes</name>
    <dbReference type="NCBI Taxonomy" id="694270"/>
    <lineage>
        <taxon>Eukaryota</taxon>
        <taxon>Fungi</taxon>
        <taxon>Dikarya</taxon>
        <taxon>Ascomycota</taxon>
        <taxon>Pezizomycotina</taxon>
        <taxon>Sordariomycetes</taxon>
        <taxon>Hypocreomycetidae</taxon>
        <taxon>Hypocreales</taxon>
        <taxon>Nectriaceae</taxon>
        <taxon>Fusarium</taxon>
    </lineage>
</organism>
<evidence type="ECO:0000313" key="2">
    <source>
        <dbReference type="EMBL" id="RGP78955.1"/>
    </source>
</evidence>
<comment type="caution">
    <text evidence="2">The sequence shown here is derived from an EMBL/GenBank/DDBJ whole genome shotgun (WGS) entry which is preliminary data.</text>
</comment>
<sequence>MGYDWPETSLIGGVGAESELGQSQGGRFLLSTFIHDGSSVKPEPQLYSNERATVSFLVIVRAHGGAIAGIYHLTAIPAVASLDRRISEKLSRKQHLRHDYDRYETTTENYPHSSTLFQTK</sequence>
<dbReference type="AlphaFoldDB" id="A0A395T3Z9"/>
<dbReference type="EMBL" id="PXOG01000056">
    <property type="protein sequence ID" value="RGP78955.1"/>
    <property type="molecule type" value="Genomic_DNA"/>
</dbReference>
<protein>
    <submittedName>
        <fullName evidence="2">Uncharacterized protein</fullName>
    </submittedName>
</protein>
<feature type="region of interest" description="Disordered" evidence="1">
    <location>
        <begin position="101"/>
        <end position="120"/>
    </location>
</feature>
<dbReference type="Proteomes" id="UP000266234">
    <property type="component" value="Unassembled WGS sequence"/>
</dbReference>
<evidence type="ECO:0000313" key="3">
    <source>
        <dbReference type="Proteomes" id="UP000266234"/>
    </source>
</evidence>
<name>A0A395T3Z9_9HYPO</name>
<gene>
    <name evidence="2" type="ORF">FLONG3_2860</name>
</gene>